<dbReference type="Proteomes" id="UP000031866">
    <property type="component" value="Chromosome"/>
</dbReference>
<organism evidence="1 2">
    <name type="scientific">Clostridium beijerinckii</name>
    <name type="common">Clostridium MP</name>
    <dbReference type="NCBI Taxonomy" id="1520"/>
    <lineage>
        <taxon>Bacteria</taxon>
        <taxon>Bacillati</taxon>
        <taxon>Bacillota</taxon>
        <taxon>Clostridia</taxon>
        <taxon>Eubacteriales</taxon>
        <taxon>Clostridiaceae</taxon>
        <taxon>Clostridium</taxon>
    </lineage>
</organism>
<dbReference type="AlphaFoldDB" id="A0A0B5QDK0"/>
<name>A0A0B5QDK0_CLOBE</name>
<sequence length="181" mass="20799">MKKSIAVIFPGTGYTCEEQLLVGCAKKYAAFGYDIVKIDFSEIPFREIETIKEAVEIAKPILLTQLKKIDFKNYDNVVFRSKSFGTICAGWLEEYLSIMPQQIFLTPIEEMLPYVKKSSRIIGMVVGTEDRLMNYNFLKSYCAEKNIPCIVFNSVGHSLKYENYPEKTNAINEQIYNLCRV</sequence>
<dbReference type="OrthoDB" id="1908495at2"/>
<evidence type="ECO:0000313" key="1">
    <source>
        <dbReference type="EMBL" id="AJH00295.1"/>
    </source>
</evidence>
<evidence type="ECO:0000313" key="2">
    <source>
        <dbReference type="Proteomes" id="UP000031866"/>
    </source>
</evidence>
<protein>
    <recommendedName>
        <fullName evidence="3">Alpha/beta hydrolase</fullName>
    </recommendedName>
</protein>
<accession>A0A0B5QDK0</accession>
<dbReference type="KEGG" id="cbei:LF65_03740"/>
<evidence type="ECO:0008006" key="3">
    <source>
        <dbReference type="Google" id="ProtNLM"/>
    </source>
</evidence>
<gene>
    <name evidence="1" type="ORF">LF65_03740</name>
</gene>
<dbReference type="EMBL" id="CP010086">
    <property type="protein sequence ID" value="AJH00295.1"/>
    <property type="molecule type" value="Genomic_DNA"/>
</dbReference>
<proteinExistence type="predicted"/>
<reference evidence="2" key="1">
    <citation type="submission" date="2014-12" db="EMBL/GenBank/DDBJ databases">
        <title>Genome sequence of Clostridium beijerinckii strain 59B.</title>
        <authorList>
            <person name="Little G.T."/>
            <person name="Minton N.P."/>
        </authorList>
    </citation>
    <scope>NUCLEOTIDE SEQUENCE [LARGE SCALE GENOMIC DNA]</scope>
    <source>
        <strain evidence="2">59B</strain>
    </source>
</reference>
<dbReference type="STRING" id="1520.LF65_03740"/>
<dbReference type="RefSeq" id="WP_041898012.1">
    <property type="nucleotide sequence ID" value="NZ_CP010086.2"/>
</dbReference>